<evidence type="ECO:0000256" key="2">
    <source>
        <dbReference type="SAM" id="MobiDB-lite"/>
    </source>
</evidence>
<accession>A0AAD1UDL1</accession>
<dbReference type="AlphaFoldDB" id="A0AAD1UDL1"/>
<dbReference type="EMBL" id="CAMPGE010004605">
    <property type="protein sequence ID" value="CAI2363454.1"/>
    <property type="molecule type" value="Genomic_DNA"/>
</dbReference>
<evidence type="ECO:0000313" key="4">
    <source>
        <dbReference type="Proteomes" id="UP001295684"/>
    </source>
</evidence>
<feature type="coiled-coil region" evidence="1">
    <location>
        <begin position="235"/>
        <end position="262"/>
    </location>
</feature>
<feature type="compositionally biased region" description="Polar residues" evidence="2">
    <location>
        <begin position="211"/>
        <end position="226"/>
    </location>
</feature>
<protein>
    <submittedName>
        <fullName evidence="3">Uncharacterized protein</fullName>
    </submittedName>
</protein>
<name>A0AAD1UDL1_EUPCR</name>
<feature type="region of interest" description="Disordered" evidence="2">
    <location>
        <begin position="196"/>
        <end position="226"/>
    </location>
</feature>
<feature type="region of interest" description="Disordered" evidence="2">
    <location>
        <begin position="445"/>
        <end position="473"/>
    </location>
</feature>
<organism evidence="3 4">
    <name type="scientific">Euplotes crassus</name>
    <dbReference type="NCBI Taxonomy" id="5936"/>
    <lineage>
        <taxon>Eukaryota</taxon>
        <taxon>Sar</taxon>
        <taxon>Alveolata</taxon>
        <taxon>Ciliophora</taxon>
        <taxon>Intramacronucleata</taxon>
        <taxon>Spirotrichea</taxon>
        <taxon>Hypotrichia</taxon>
        <taxon>Euplotida</taxon>
        <taxon>Euplotidae</taxon>
        <taxon>Moneuplotes</taxon>
    </lineage>
</organism>
<dbReference type="Proteomes" id="UP001295684">
    <property type="component" value="Unassembled WGS sequence"/>
</dbReference>
<keyword evidence="1" id="KW-0175">Coiled coil</keyword>
<evidence type="ECO:0000256" key="1">
    <source>
        <dbReference type="SAM" id="Coils"/>
    </source>
</evidence>
<feature type="compositionally biased region" description="Polar residues" evidence="2">
    <location>
        <begin position="445"/>
        <end position="455"/>
    </location>
</feature>
<proteinExistence type="predicted"/>
<evidence type="ECO:0000313" key="3">
    <source>
        <dbReference type="EMBL" id="CAI2363454.1"/>
    </source>
</evidence>
<sequence length="503" mass="58680">MSKTRTRKRYPSEAVRTINGIIFNSDQEAELPQYNSSVQKKDYVKGILNTYYSKNFQMDHNQESDRPKRDFDKVIHDNLTHLMTSLSYTNDENRFLDKVIHWYKTKSGESSLNNSKALHKLRKPLRTDRNSTEMNELNGNFFSKRYKSPEHFGRKGKVAHISHHNSGDFLIPNTERNFNARENHKIGTTRVKDLAGRLKPGRPIGGEKVSQKSLNTPSRKPTSSSMCSSIYIDKKETIMKLKKDIEERQKKAQKKLEKIRARLQDPDKLYMTIKKFNSKKKLQTRKISGGLSLQEMQERNHRFYENLRKGVRNPWISIEFKQEKKRSPQPSPRVVKTSEIFHRGRSQETVHNREYANPGQTLEIKNQPKGVNIKMENTRSTPAIVKKTNKMMKLRSTYVIEDTDSLEMDPQKSPEIRVKKMYSNEIKSIPPKKFFKRQVLFNDSAESPSLNQSSSHIKEEANEEETPGNDRFKLITPIKMNKPRKSFKPPSVSHFDANFNFIS</sequence>
<reference evidence="3" key="1">
    <citation type="submission" date="2023-07" db="EMBL/GenBank/DDBJ databases">
        <authorList>
            <consortium name="AG Swart"/>
            <person name="Singh M."/>
            <person name="Singh A."/>
            <person name="Seah K."/>
            <person name="Emmerich C."/>
        </authorList>
    </citation>
    <scope>NUCLEOTIDE SEQUENCE</scope>
    <source>
        <strain evidence="3">DP1</strain>
    </source>
</reference>
<keyword evidence="4" id="KW-1185">Reference proteome</keyword>
<gene>
    <name evidence="3" type="ORF">ECRASSUSDP1_LOCUS4790</name>
</gene>
<comment type="caution">
    <text evidence="3">The sequence shown here is derived from an EMBL/GenBank/DDBJ whole genome shotgun (WGS) entry which is preliminary data.</text>
</comment>